<dbReference type="Pfam" id="PF00027">
    <property type="entry name" value="cNMP_binding"/>
    <property type="match status" value="1"/>
</dbReference>
<dbReference type="Gene3D" id="2.60.120.10">
    <property type="entry name" value="Jelly Rolls"/>
    <property type="match status" value="1"/>
</dbReference>
<dbReference type="InterPro" id="IPR000595">
    <property type="entry name" value="cNMP-bd_dom"/>
</dbReference>
<proteinExistence type="predicted"/>
<accession>A0A1I2I695</accession>
<keyword evidence="8" id="KW-1185">Reference proteome</keyword>
<evidence type="ECO:0000256" key="1">
    <source>
        <dbReference type="ARBA" id="ARBA00023015"/>
    </source>
</evidence>
<dbReference type="GO" id="GO:0003677">
    <property type="term" value="F:DNA binding"/>
    <property type="evidence" value="ECO:0007669"/>
    <property type="project" value="UniProtKB-KW"/>
</dbReference>
<dbReference type="InterPro" id="IPR036388">
    <property type="entry name" value="WH-like_DNA-bd_sf"/>
</dbReference>
<evidence type="ECO:0000259" key="6">
    <source>
        <dbReference type="PROSITE" id="PS51063"/>
    </source>
</evidence>
<feature type="domain" description="HTH crp-type" evidence="6">
    <location>
        <begin position="153"/>
        <end position="224"/>
    </location>
</feature>
<dbReference type="CDD" id="cd00038">
    <property type="entry name" value="CAP_ED"/>
    <property type="match status" value="1"/>
</dbReference>
<dbReference type="GO" id="GO:0016301">
    <property type="term" value="F:kinase activity"/>
    <property type="evidence" value="ECO:0007669"/>
    <property type="project" value="UniProtKB-KW"/>
</dbReference>
<dbReference type="SMART" id="SM00100">
    <property type="entry name" value="cNMP"/>
    <property type="match status" value="1"/>
</dbReference>
<dbReference type="InterPro" id="IPR012318">
    <property type="entry name" value="HTH_CRP"/>
</dbReference>
<dbReference type="GO" id="GO:0005829">
    <property type="term" value="C:cytosol"/>
    <property type="evidence" value="ECO:0007669"/>
    <property type="project" value="TreeGrafter"/>
</dbReference>
<dbReference type="InterPro" id="IPR036390">
    <property type="entry name" value="WH_DNA-bd_sf"/>
</dbReference>
<organism evidence="7 8">
    <name type="scientific">Nannocystis exedens</name>
    <dbReference type="NCBI Taxonomy" id="54"/>
    <lineage>
        <taxon>Bacteria</taxon>
        <taxon>Pseudomonadati</taxon>
        <taxon>Myxococcota</taxon>
        <taxon>Polyangia</taxon>
        <taxon>Nannocystales</taxon>
        <taxon>Nannocystaceae</taxon>
        <taxon>Nannocystis</taxon>
    </lineage>
</organism>
<sequence length="256" mass="27842">MKVEAPGPLWGLRRFPVLADLPDAPLHALAGASVSRQVSRGTILHVPGERADEVYCLHGGRVSSLWEHGESRTISIGDFGPGDIFGESCLWMAAGANWDDTAVTTSPALLTIVPRIVFRRLLDEHPAVERAVVAQSVAHQDATRRRLCDALSLSLRARVVGQLLRLAEAGRDTPQGRKFTIMRQRELAALVVCTRESAALALRALEDERLIVRAGRELIVPDLDRLRAAAHERPSQASNVLPFSRLPSPSRAASAP</sequence>
<dbReference type="PROSITE" id="PS50042">
    <property type="entry name" value="CNMP_BINDING_3"/>
    <property type="match status" value="1"/>
</dbReference>
<evidence type="ECO:0000259" key="5">
    <source>
        <dbReference type="PROSITE" id="PS50042"/>
    </source>
</evidence>
<keyword evidence="2" id="KW-0238">DNA-binding</keyword>
<reference evidence="8" key="1">
    <citation type="submission" date="2016-10" db="EMBL/GenBank/DDBJ databases">
        <authorList>
            <person name="Varghese N."/>
            <person name="Submissions S."/>
        </authorList>
    </citation>
    <scope>NUCLEOTIDE SEQUENCE [LARGE SCALE GENOMIC DNA]</scope>
    <source>
        <strain evidence="8">ATCC 25963</strain>
    </source>
</reference>
<evidence type="ECO:0000313" key="7">
    <source>
        <dbReference type="EMBL" id="SFF37130.1"/>
    </source>
</evidence>
<keyword evidence="1" id="KW-0805">Transcription regulation</keyword>
<dbReference type="InterPro" id="IPR018490">
    <property type="entry name" value="cNMP-bd_dom_sf"/>
</dbReference>
<dbReference type="SUPFAM" id="SSF51206">
    <property type="entry name" value="cAMP-binding domain-like"/>
    <property type="match status" value="1"/>
</dbReference>
<dbReference type="RefSeq" id="WP_096332361.1">
    <property type="nucleotide sequence ID" value="NZ_FOMX01000055.1"/>
</dbReference>
<gene>
    <name evidence="7" type="ORF">SAMN02745121_08433</name>
</gene>
<dbReference type="EMBL" id="FOMX01000055">
    <property type="protein sequence ID" value="SFF37130.1"/>
    <property type="molecule type" value="Genomic_DNA"/>
</dbReference>
<dbReference type="PANTHER" id="PTHR24567:SF68">
    <property type="entry name" value="DNA-BINDING TRANSCRIPTIONAL DUAL REGULATOR CRP"/>
    <property type="match status" value="1"/>
</dbReference>
<dbReference type="AlphaFoldDB" id="A0A1I2I695"/>
<feature type="domain" description="Cyclic nucleotide-binding" evidence="5">
    <location>
        <begin position="17"/>
        <end position="139"/>
    </location>
</feature>
<protein>
    <submittedName>
        <fullName evidence="7">cAMP-binding domain of CRP or a regulatory subunit of cAMP-dependent protein kinases</fullName>
    </submittedName>
</protein>
<evidence type="ECO:0000313" key="8">
    <source>
        <dbReference type="Proteomes" id="UP000199400"/>
    </source>
</evidence>
<keyword evidence="3" id="KW-0804">Transcription</keyword>
<name>A0A1I2I695_9BACT</name>
<evidence type="ECO:0000256" key="2">
    <source>
        <dbReference type="ARBA" id="ARBA00023125"/>
    </source>
</evidence>
<feature type="compositionally biased region" description="Low complexity" evidence="4">
    <location>
        <begin position="241"/>
        <end position="256"/>
    </location>
</feature>
<dbReference type="Proteomes" id="UP000199400">
    <property type="component" value="Unassembled WGS sequence"/>
</dbReference>
<dbReference type="InterPro" id="IPR050397">
    <property type="entry name" value="Env_Response_Regulators"/>
</dbReference>
<dbReference type="OrthoDB" id="6881322at2"/>
<dbReference type="GO" id="GO:0003700">
    <property type="term" value="F:DNA-binding transcription factor activity"/>
    <property type="evidence" value="ECO:0007669"/>
    <property type="project" value="TreeGrafter"/>
</dbReference>
<dbReference type="STRING" id="54.SAMN02745121_08433"/>
<dbReference type="PROSITE" id="PS51063">
    <property type="entry name" value="HTH_CRP_2"/>
    <property type="match status" value="1"/>
</dbReference>
<keyword evidence="7" id="KW-0418">Kinase</keyword>
<dbReference type="SUPFAM" id="SSF46785">
    <property type="entry name" value="Winged helix' DNA-binding domain"/>
    <property type="match status" value="1"/>
</dbReference>
<dbReference type="InterPro" id="IPR014710">
    <property type="entry name" value="RmlC-like_jellyroll"/>
</dbReference>
<dbReference type="PANTHER" id="PTHR24567">
    <property type="entry name" value="CRP FAMILY TRANSCRIPTIONAL REGULATORY PROTEIN"/>
    <property type="match status" value="1"/>
</dbReference>
<dbReference type="Gene3D" id="1.10.10.10">
    <property type="entry name" value="Winged helix-like DNA-binding domain superfamily/Winged helix DNA-binding domain"/>
    <property type="match status" value="1"/>
</dbReference>
<dbReference type="SMART" id="SM00419">
    <property type="entry name" value="HTH_CRP"/>
    <property type="match status" value="1"/>
</dbReference>
<feature type="region of interest" description="Disordered" evidence="4">
    <location>
        <begin position="237"/>
        <end position="256"/>
    </location>
</feature>
<keyword evidence="7" id="KW-0808">Transferase</keyword>
<evidence type="ECO:0000256" key="4">
    <source>
        <dbReference type="SAM" id="MobiDB-lite"/>
    </source>
</evidence>
<evidence type="ECO:0000256" key="3">
    <source>
        <dbReference type="ARBA" id="ARBA00023163"/>
    </source>
</evidence>
<dbReference type="Pfam" id="PF13545">
    <property type="entry name" value="HTH_Crp_2"/>
    <property type="match status" value="1"/>
</dbReference>